<name>A0A0A9B1V8_ARUDO</name>
<proteinExistence type="predicted"/>
<evidence type="ECO:0000313" key="1">
    <source>
        <dbReference type="EMBL" id="JAD57984.1"/>
    </source>
</evidence>
<dbReference type="EMBL" id="GBRH01239911">
    <property type="protein sequence ID" value="JAD57984.1"/>
    <property type="molecule type" value="Transcribed_RNA"/>
</dbReference>
<dbReference type="AlphaFoldDB" id="A0A0A9B1V8"/>
<reference evidence="1" key="2">
    <citation type="journal article" date="2015" name="Data Brief">
        <title>Shoot transcriptome of the giant reed, Arundo donax.</title>
        <authorList>
            <person name="Barrero R.A."/>
            <person name="Guerrero F.D."/>
            <person name="Moolhuijzen P."/>
            <person name="Goolsby J.A."/>
            <person name="Tidwell J."/>
            <person name="Bellgard S.E."/>
            <person name="Bellgard M.I."/>
        </authorList>
    </citation>
    <scope>NUCLEOTIDE SEQUENCE</scope>
    <source>
        <tissue evidence="1">Shoot tissue taken approximately 20 cm above the soil surface</tissue>
    </source>
</reference>
<reference evidence="1" key="1">
    <citation type="submission" date="2014-09" db="EMBL/GenBank/DDBJ databases">
        <authorList>
            <person name="Magalhaes I.L.F."/>
            <person name="Oliveira U."/>
            <person name="Santos F.R."/>
            <person name="Vidigal T.H.D.A."/>
            <person name="Brescovit A.D."/>
            <person name="Santos A.J."/>
        </authorList>
    </citation>
    <scope>NUCLEOTIDE SEQUENCE</scope>
    <source>
        <tissue evidence="1">Shoot tissue taken approximately 20 cm above the soil surface</tissue>
    </source>
</reference>
<accession>A0A0A9B1V8</accession>
<organism evidence="1">
    <name type="scientific">Arundo donax</name>
    <name type="common">Giant reed</name>
    <name type="synonym">Donax arundinaceus</name>
    <dbReference type="NCBI Taxonomy" id="35708"/>
    <lineage>
        <taxon>Eukaryota</taxon>
        <taxon>Viridiplantae</taxon>
        <taxon>Streptophyta</taxon>
        <taxon>Embryophyta</taxon>
        <taxon>Tracheophyta</taxon>
        <taxon>Spermatophyta</taxon>
        <taxon>Magnoliopsida</taxon>
        <taxon>Liliopsida</taxon>
        <taxon>Poales</taxon>
        <taxon>Poaceae</taxon>
        <taxon>PACMAD clade</taxon>
        <taxon>Arundinoideae</taxon>
        <taxon>Arundineae</taxon>
        <taxon>Arundo</taxon>
    </lineage>
</organism>
<protein>
    <submittedName>
        <fullName evidence="1">Uncharacterized protein</fullName>
    </submittedName>
</protein>
<sequence>MSRLSLEKYSFYNMSSSTHDQSSPRWQLTPLVIDTPPSGALNTHI</sequence>